<keyword evidence="2" id="KW-1185">Reference proteome</keyword>
<dbReference type="EMBL" id="CP065053">
    <property type="protein sequence ID" value="QPI49488.1"/>
    <property type="molecule type" value="Genomic_DNA"/>
</dbReference>
<protein>
    <submittedName>
        <fullName evidence="1">Uncharacterized protein</fullName>
    </submittedName>
</protein>
<accession>A0AA49A7J6</accession>
<evidence type="ECO:0000313" key="1">
    <source>
        <dbReference type="EMBL" id="QPI49488.1"/>
    </source>
</evidence>
<proteinExistence type="predicted"/>
<sequence length="66" mass="7239">MSSTINLTEKRLLARVRIALALSRTHRIDHVAGFLLDYGSAIDHACGVLHLVDVTPEAPKMLKSTD</sequence>
<organism evidence="1 2">
    <name type="scientific">Massilia antarctica</name>
    <dbReference type="NCBI Taxonomy" id="2765360"/>
    <lineage>
        <taxon>Bacteria</taxon>
        <taxon>Pseudomonadati</taxon>
        <taxon>Pseudomonadota</taxon>
        <taxon>Betaproteobacteria</taxon>
        <taxon>Burkholderiales</taxon>
        <taxon>Oxalobacteraceae</taxon>
        <taxon>Telluria group</taxon>
        <taxon>Massilia</taxon>
    </lineage>
</organism>
<gene>
    <name evidence="1" type="ORF">IV454_29315</name>
</gene>
<dbReference type="RefSeq" id="WP_206089166.1">
    <property type="nucleotide sequence ID" value="NZ_CP065053.1"/>
</dbReference>
<evidence type="ECO:0000313" key="2">
    <source>
        <dbReference type="Proteomes" id="UP000662888"/>
    </source>
</evidence>
<reference evidence="1 2" key="1">
    <citation type="submission" date="2020-11" db="EMBL/GenBank/DDBJ databases">
        <authorList>
            <person name="Sun Q."/>
        </authorList>
    </citation>
    <scope>NUCLEOTIDE SEQUENCE [LARGE SCALE GENOMIC DNA]</scope>
    <source>
        <strain evidence="1 2">P8398</strain>
    </source>
</reference>
<name>A0AA49A7J6_9BURK</name>
<dbReference type="Proteomes" id="UP000662888">
    <property type="component" value="Chromosome"/>
</dbReference>